<name>A0ABN0C3T4_9ACTN</name>
<dbReference type="EMBL" id="ADZU01000031">
    <property type="protein sequence ID" value="EFS91906.1"/>
    <property type="molecule type" value="Genomic_DNA"/>
</dbReference>
<sequence length="70" mass="7517">MVDFDVGLLGLVRCFERGGLGVGWLRGVVVARLSRLVVAWQNRPLSGAWASTWMRSRAVDSAVGVGMDGV</sequence>
<proteinExistence type="predicted"/>
<protein>
    <submittedName>
        <fullName evidence="1">Uncharacterized protein</fullName>
    </submittedName>
</protein>
<comment type="caution">
    <text evidence="1">The sequence shown here is derived from an EMBL/GenBank/DDBJ whole genome shotgun (WGS) entry which is preliminary data.</text>
</comment>
<accession>A0ABN0C3T4</accession>
<organism evidence="1 2">
    <name type="scientific">Cutibacterium modestum HL044PA1</name>
    <dbReference type="NCBI Taxonomy" id="765109"/>
    <lineage>
        <taxon>Bacteria</taxon>
        <taxon>Bacillati</taxon>
        <taxon>Actinomycetota</taxon>
        <taxon>Actinomycetes</taxon>
        <taxon>Propionibacteriales</taxon>
        <taxon>Propionibacteriaceae</taxon>
        <taxon>Cutibacterium</taxon>
        <taxon>Cutibacterium modestum</taxon>
    </lineage>
</organism>
<reference evidence="1" key="1">
    <citation type="submission" date="2010-08" db="EMBL/GenBank/DDBJ databases">
        <authorList>
            <person name="Weinstock G."/>
            <person name="Sodergren E."/>
            <person name="Clifton S."/>
            <person name="Fulton L."/>
            <person name="Fulton B."/>
            <person name="Courtney L."/>
            <person name="Fronick C."/>
            <person name="Harrison M."/>
            <person name="Strong C."/>
            <person name="Farmer C."/>
            <person name="Delahaunty K."/>
            <person name="Markovic C."/>
            <person name="Hall O."/>
            <person name="Minx P."/>
            <person name="Tomlinson C."/>
            <person name="Mitreva M."/>
            <person name="Hou S."/>
            <person name="Chen J."/>
            <person name="Wollam A."/>
            <person name="Pepin K.H."/>
            <person name="Johnson M."/>
            <person name="Bhonagiri V."/>
            <person name="Zhang X."/>
            <person name="Suruliraj S."/>
            <person name="Warren W."/>
            <person name="Chinwalla A."/>
            <person name="Mardis E.R."/>
            <person name="Wilson R.K."/>
        </authorList>
    </citation>
    <scope>NUCLEOTIDE SEQUENCE [LARGE SCALE GENOMIC DNA]</scope>
    <source>
        <strain evidence="1">HL044PA1</strain>
    </source>
</reference>
<evidence type="ECO:0000313" key="2">
    <source>
        <dbReference type="Proteomes" id="UP000003179"/>
    </source>
</evidence>
<evidence type="ECO:0000313" key="1">
    <source>
        <dbReference type="EMBL" id="EFS91906.1"/>
    </source>
</evidence>
<gene>
    <name evidence="1" type="ORF">HMPREF9607_01879</name>
</gene>
<dbReference type="Proteomes" id="UP000003179">
    <property type="component" value="Unassembled WGS sequence"/>
</dbReference>
<keyword evidence="2" id="KW-1185">Reference proteome</keyword>